<organism evidence="2 3">
    <name type="scientific">Metallosphaera yellowstonensis MK1</name>
    <dbReference type="NCBI Taxonomy" id="671065"/>
    <lineage>
        <taxon>Archaea</taxon>
        <taxon>Thermoproteota</taxon>
        <taxon>Thermoprotei</taxon>
        <taxon>Sulfolobales</taxon>
        <taxon>Sulfolobaceae</taxon>
        <taxon>Metallosphaera</taxon>
    </lineage>
</organism>
<gene>
    <name evidence="2" type="ORF">MetMK1DRAFT_00022410</name>
</gene>
<dbReference type="Pfam" id="PF14894">
    <property type="entry name" value="Lsm_C"/>
    <property type="match status" value="1"/>
</dbReference>
<dbReference type="InterPro" id="IPR010920">
    <property type="entry name" value="LSM_dom_sf"/>
</dbReference>
<evidence type="ECO:0000313" key="3">
    <source>
        <dbReference type="Proteomes" id="UP000003980"/>
    </source>
</evidence>
<dbReference type="InterPro" id="IPR037156">
    <property type="entry name" value="Lsm_C_sf"/>
</dbReference>
<dbReference type="SUPFAM" id="SSF50182">
    <property type="entry name" value="Sm-like ribonucleoproteins"/>
    <property type="match status" value="1"/>
</dbReference>
<dbReference type="STRING" id="671065.MetMK1DRAFT_00022410"/>
<dbReference type="eggNOG" id="arCOG00999">
    <property type="taxonomic scope" value="Archaea"/>
</dbReference>
<evidence type="ECO:0000259" key="1">
    <source>
        <dbReference type="Pfam" id="PF14894"/>
    </source>
</evidence>
<dbReference type="OrthoDB" id="24895at2157"/>
<dbReference type="EMBL" id="JH597768">
    <property type="protein sequence ID" value="EHP69478.1"/>
    <property type="molecule type" value="Genomic_DNA"/>
</dbReference>
<dbReference type="AlphaFoldDB" id="H2C6Q1"/>
<name>H2C6Q1_9CREN</name>
<dbReference type="Proteomes" id="UP000003980">
    <property type="component" value="Unassembled WGS sequence"/>
</dbReference>
<dbReference type="InterPro" id="IPR028277">
    <property type="entry name" value="Lsm_C"/>
</dbReference>
<protein>
    <submittedName>
        <fullName evidence="2">Small nuclear ribonucleoprotein</fullName>
    </submittedName>
</protein>
<dbReference type="GO" id="GO:1990904">
    <property type="term" value="C:ribonucleoprotein complex"/>
    <property type="evidence" value="ECO:0007669"/>
    <property type="project" value="UniProtKB-KW"/>
</dbReference>
<dbReference type="Gene3D" id="3.30.310.60">
    <property type="entry name" value="Like-Sm ribonucleoprotein, C-terminal domain"/>
    <property type="match status" value="1"/>
</dbReference>
<dbReference type="RefSeq" id="WP_009073575.1">
    <property type="nucleotide sequence ID" value="NZ_JH597768.1"/>
</dbReference>
<feature type="domain" description="Lsm C-terminal" evidence="1">
    <location>
        <begin position="79"/>
        <end position="141"/>
    </location>
</feature>
<keyword evidence="3" id="KW-1185">Reference proteome</keyword>
<evidence type="ECO:0000313" key="2">
    <source>
        <dbReference type="EMBL" id="EHP69478.1"/>
    </source>
</evidence>
<dbReference type="HOGENOM" id="CLU_145829_0_0_2"/>
<keyword evidence="2" id="KW-0687">Ribonucleoprotein</keyword>
<sequence length="146" mass="16307">MSATRRIQADLNALLDKSVIVRLTNGKQYIGQLSSFEISPFLVSLSSAKDNENNSFHKVILNGSVISEIILKAAPIFDAREFAEILQRNLSLRPGDIKLYDDVGVITVMEKIRVTESGVEGTGPMAQRIYDLYNDYISKRKKGDNK</sequence>
<accession>H2C6Q1</accession>
<dbReference type="Gene3D" id="2.30.30.100">
    <property type="match status" value="1"/>
</dbReference>
<reference evidence="2 3" key="1">
    <citation type="submission" date="2012-01" db="EMBL/GenBank/DDBJ databases">
        <title>Improved High-Quality Draft sequence of Metallosphaera yellowstonensis MK1.</title>
        <authorList>
            <consortium name="US DOE Joint Genome Institute"/>
            <person name="Lucas S."/>
            <person name="Han J."/>
            <person name="Cheng J.-F."/>
            <person name="Goodwin L."/>
            <person name="Pitluck S."/>
            <person name="Peters L."/>
            <person name="Teshima H."/>
            <person name="Detter J.C."/>
            <person name="Han C."/>
            <person name="Tapia R."/>
            <person name="Land M."/>
            <person name="Hauser L."/>
            <person name="Kyrpides N."/>
            <person name="Kozubal M."/>
            <person name="Macur R.E."/>
            <person name="Jay Z."/>
            <person name="Inskeep W."/>
            <person name="Woyke T."/>
        </authorList>
    </citation>
    <scope>NUCLEOTIDE SEQUENCE [LARGE SCALE GENOMIC DNA]</scope>
    <source>
        <strain evidence="2 3">MK1</strain>
    </source>
</reference>
<proteinExistence type="predicted"/>